<feature type="chain" id="PRO_5040107165" evidence="2">
    <location>
        <begin position="21"/>
        <end position="125"/>
    </location>
</feature>
<feature type="signal peptide" evidence="2">
    <location>
        <begin position="1"/>
        <end position="20"/>
    </location>
</feature>
<gene>
    <name evidence="3" type="ORF">DFH94DRAFT_718790</name>
</gene>
<feature type="region of interest" description="Disordered" evidence="1">
    <location>
        <begin position="87"/>
        <end position="106"/>
    </location>
</feature>
<accession>A0A9P5TD52</accession>
<protein>
    <submittedName>
        <fullName evidence="3">Uncharacterized protein</fullName>
    </submittedName>
</protein>
<evidence type="ECO:0000256" key="1">
    <source>
        <dbReference type="SAM" id="MobiDB-lite"/>
    </source>
</evidence>
<reference evidence="3" key="1">
    <citation type="submission" date="2019-10" db="EMBL/GenBank/DDBJ databases">
        <authorList>
            <consortium name="DOE Joint Genome Institute"/>
            <person name="Kuo A."/>
            <person name="Miyauchi S."/>
            <person name="Kiss E."/>
            <person name="Drula E."/>
            <person name="Kohler A."/>
            <person name="Sanchez-Garcia M."/>
            <person name="Andreopoulos B."/>
            <person name="Barry K.W."/>
            <person name="Bonito G."/>
            <person name="Buee M."/>
            <person name="Carver A."/>
            <person name="Chen C."/>
            <person name="Cichocki N."/>
            <person name="Clum A."/>
            <person name="Culley D."/>
            <person name="Crous P.W."/>
            <person name="Fauchery L."/>
            <person name="Girlanda M."/>
            <person name="Hayes R."/>
            <person name="Keri Z."/>
            <person name="LaButti K."/>
            <person name="Lipzen A."/>
            <person name="Lombard V."/>
            <person name="Magnuson J."/>
            <person name="Maillard F."/>
            <person name="Morin E."/>
            <person name="Murat C."/>
            <person name="Nolan M."/>
            <person name="Ohm R."/>
            <person name="Pangilinan J."/>
            <person name="Pereira M."/>
            <person name="Perotto S."/>
            <person name="Peter M."/>
            <person name="Riley R."/>
            <person name="Sitrit Y."/>
            <person name="Stielow B."/>
            <person name="Szollosi G."/>
            <person name="Zifcakova L."/>
            <person name="Stursova M."/>
            <person name="Spatafora J.W."/>
            <person name="Tedersoo L."/>
            <person name="Vaario L.-M."/>
            <person name="Yamada A."/>
            <person name="Yan M."/>
            <person name="Wang P."/>
            <person name="Xu J."/>
            <person name="Bruns T."/>
            <person name="Baldrian P."/>
            <person name="Vilgalys R."/>
            <person name="Henrissat B."/>
            <person name="Grigoriev I.V."/>
            <person name="Hibbett D."/>
            <person name="Nagy L.G."/>
            <person name="Martin F.M."/>
        </authorList>
    </citation>
    <scope>NUCLEOTIDE SEQUENCE</scope>
    <source>
        <strain evidence="3">Prilba</strain>
    </source>
</reference>
<evidence type="ECO:0000313" key="3">
    <source>
        <dbReference type="EMBL" id="KAF8485162.1"/>
    </source>
</evidence>
<organism evidence="3 4">
    <name type="scientific">Russula ochroleuca</name>
    <dbReference type="NCBI Taxonomy" id="152965"/>
    <lineage>
        <taxon>Eukaryota</taxon>
        <taxon>Fungi</taxon>
        <taxon>Dikarya</taxon>
        <taxon>Basidiomycota</taxon>
        <taxon>Agaricomycotina</taxon>
        <taxon>Agaricomycetes</taxon>
        <taxon>Russulales</taxon>
        <taxon>Russulaceae</taxon>
        <taxon>Russula</taxon>
    </lineage>
</organism>
<name>A0A9P5TD52_9AGAM</name>
<dbReference type="Proteomes" id="UP000759537">
    <property type="component" value="Unassembled WGS sequence"/>
</dbReference>
<proteinExistence type="predicted"/>
<comment type="caution">
    <text evidence="3">The sequence shown here is derived from an EMBL/GenBank/DDBJ whole genome shotgun (WGS) entry which is preliminary data.</text>
</comment>
<dbReference type="OrthoDB" id="21214at2759"/>
<sequence>MGSLVLFKGWIPFFCYLCRSAETVMSMFHSHTVAAQQHQVTLTKHYDPLLACEPSALSEGLVRELILCLDHLRQLLQVARTSLLARSLRPQKPNSNPPPTSDPLTFSTATHWTHRRIYILLREDV</sequence>
<dbReference type="EMBL" id="WHVB01000003">
    <property type="protein sequence ID" value="KAF8485162.1"/>
    <property type="molecule type" value="Genomic_DNA"/>
</dbReference>
<dbReference type="AlphaFoldDB" id="A0A9P5TD52"/>
<keyword evidence="2" id="KW-0732">Signal</keyword>
<reference evidence="3" key="2">
    <citation type="journal article" date="2020" name="Nat. Commun.">
        <title>Large-scale genome sequencing of mycorrhizal fungi provides insights into the early evolution of symbiotic traits.</title>
        <authorList>
            <person name="Miyauchi S."/>
            <person name="Kiss E."/>
            <person name="Kuo A."/>
            <person name="Drula E."/>
            <person name="Kohler A."/>
            <person name="Sanchez-Garcia M."/>
            <person name="Morin E."/>
            <person name="Andreopoulos B."/>
            <person name="Barry K.W."/>
            <person name="Bonito G."/>
            <person name="Buee M."/>
            <person name="Carver A."/>
            <person name="Chen C."/>
            <person name="Cichocki N."/>
            <person name="Clum A."/>
            <person name="Culley D."/>
            <person name="Crous P.W."/>
            <person name="Fauchery L."/>
            <person name="Girlanda M."/>
            <person name="Hayes R.D."/>
            <person name="Keri Z."/>
            <person name="LaButti K."/>
            <person name="Lipzen A."/>
            <person name="Lombard V."/>
            <person name="Magnuson J."/>
            <person name="Maillard F."/>
            <person name="Murat C."/>
            <person name="Nolan M."/>
            <person name="Ohm R.A."/>
            <person name="Pangilinan J."/>
            <person name="Pereira M.F."/>
            <person name="Perotto S."/>
            <person name="Peter M."/>
            <person name="Pfister S."/>
            <person name="Riley R."/>
            <person name="Sitrit Y."/>
            <person name="Stielow J.B."/>
            <person name="Szollosi G."/>
            <person name="Zifcakova L."/>
            <person name="Stursova M."/>
            <person name="Spatafora J.W."/>
            <person name="Tedersoo L."/>
            <person name="Vaario L.M."/>
            <person name="Yamada A."/>
            <person name="Yan M."/>
            <person name="Wang P."/>
            <person name="Xu J."/>
            <person name="Bruns T."/>
            <person name="Baldrian P."/>
            <person name="Vilgalys R."/>
            <person name="Dunand C."/>
            <person name="Henrissat B."/>
            <person name="Grigoriev I.V."/>
            <person name="Hibbett D."/>
            <person name="Nagy L.G."/>
            <person name="Martin F.M."/>
        </authorList>
    </citation>
    <scope>NUCLEOTIDE SEQUENCE</scope>
    <source>
        <strain evidence="3">Prilba</strain>
    </source>
</reference>
<keyword evidence="4" id="KW-1185">Reference proteome</keyword>
<evidence type="ECO:0000313" key="4">
    <source>
        <dbReference type="Proteomes" id="UP000759537"/>
    </source>
</evidence>
<evidence type="ECO:0000256" key="2">
    <source>
        <dbReference type="SAM" id="SignalP"/>
    </source>
</evidence>